<keyword evidence="2" id="KW-1185">Reference proteome</keyword>
<gene>
    <name evidence="1" type="ORF">BKA55DRAFT_577254</name>
</gene>
<evidence type="ECO:0000313" key="1">
    <source>
        <dbReference type="EMBL" id="KAH7240280.1"/>
    </source>
</evidence>
<accession>A0A9P9GIY5</accession>
<dbReference type="AlphaFoldDB" id="A0A9P9GIY5"/>
<dbReference type="Proteomes" id="UP000720189">
    <property type="component" value="Unassembled WGS sequence"/>
</dbReference>
<dbReference type="EMBL" id="JAGMUX010000014">
    <property type="protein sequence ID" value="KAH7240280.1"/>
    <property type="molecule type" value="Genomic_DNA"/>
</dbReference>
<comment type="caution">
    <text evidence="1">The sequence shown here is derived from an EMBL/GenBank/DDBJ whole genome shotgun (WGS) entry which is preliminary data.</text>
</comment>
<dbReference type="OrthoDB" id="5429442at2759"/>
<dbReference type="RefSeq" id="XP_046046074.1">
    <property type="nucleotide sequence ID" value="XM_046193594.1"/>
</dbReference>
<dbReference type="GeneID" id="70223548"/>
<sequence>MMAQDTAKQLSDALNGQGRFVFPGGGTFDIKDPIFSNNGDVLIGLSYRQGKDESA</sequence>
<proteinExistence type="predicted"/>
<evidence type="ECO:0000313" key="2">
    <source>
        <dbReference type="Proteomes" id="UP000720189"/>
    </source>
</evidence>
<name>A0A9P9GIY5_FUSRE</name>
<reference evidence="1" key="1">
    <citation type="journal article" date="2021" name="Nat. Commun.">
        <title>Genetic determinants of endophytism in the Arabidopsis root mycobiome.</title>
        <authorList>
            <person name="Mesny F."/>
            <person name="Miyauchi S."/>
            <person name="Thiergart T."/>
            <person name="Pickel B."/>
            <person name="Atanasova L."/>
            <person name="Karlsson M."/>
            <person name="Huettel B."/>
            <person name="Barry K.W."/>
            <person name="Haridas S."/>
            <person name="Chen C."/>
            <person name="Bauer D."/>
            <person name="Andreopoulos W."/>
            <person name="Pangilinan J."/>
            <person name="LaButti K."/>
            <person name="Riley R."/>
            <person name="Lipzen A."/>
            <person name="Clum A."/>
            <person name="Drula E."/>
            <person name="Henrissat B."/>
            <person name="Kohler A."/>
            <person name="Grigoriev I.V."/>
            <person name="Martin F.M."/>
            <person name="Hacquard S."/>
        </authorList>
    </citation>
    <scope>NUCLEOTIDE SEQUENCE</scope>
    <source>
        <strain evidence="1">MPI-CAGE-AT-0023</strain>
    </source>
</reference>
<protein>
    <submittedName>
        <fullName evidence="1">Uncharacterized protein</fullName>
    </submittedName>
</protein>
<organism evidence="1 2">
    <name type="scientific">Fusarium redolens</name>
    <dbReference type="NCBI Taxonomy" id="48865"/>
    <lineage>
        <taxon>Eukaryota</taxon>
        <taxon>Fungi</taxon>
        <taxon>Dikarya</taxon>
        <taxon>Ascomycota</taxon>
        <taxon>Pezizomycotina</taxon>
        <taxon>Sordariomycetes</taxon>
        <taxon>Hypocreomycetidae</taxon>
        <taxon>Hypocreales</taxon>
        <taxon>Nectriaceae</taxon>
        <taxon>Fusarium</taxon>
        <taxon>Fusarium redolens species complex</taxon>
    </lineage>
</organism>